<dbReference type="Pfam" id="PF05235">
    <property type="entry name" value="CHAD"/>
    <property type="match status" value="1"/>
</dbReference>
<evidence type="ECO:0000259" key="1">
    <source>
        <dbReference type="PROSITE" id="PS51707"/>
    </source>
</evidence>
<dbReference type="PROSITE" id="PS51707">
    <property type="entry name" value="CYTH"/>
    <property type="match status" value="1"/>
</dbReference>
<dbReference type="InterPro" id="IPR038186">
    <property type="entry name" value="CHAD_dom_sf"/>
</dbReference>
<evidence type="ECO:0000313" key="4">
    <source>
        <dbReference type="Proteomes" id="UP001500221"/>
    </source>
</evidence>
<dbReference type="SMART" id="SM00880">
    <property type="entry name" value="CHAD"/>
    <property type="match status" value="1"/>
</dbReference>
<feature type="domain" description="CHAD" evidence="2">
    <location>
        <begin position="211"/>
        <end position="495"/>
    </location>
</feature>
<name>A0ABP9PLM1_9ACTN</name>
<keyword evidence="4" id="KW-1185">Reference proteome</keyword>
<dbReference type="Gene3D" id="1.40.20.10">
    <property type="entry name" value="CHAD domain"/>
    <property type="match status" value="1"/>
</dbReference>
<proteinExistence type="predicted"/>
<dbReference type="SUPFAM" id="SSF55154">
    <property type="entry name" value="CYTH-like phosphatases"/>
    <property type="match status" value="1"/>
</dbReference>
<dbReference type="Pfam" id="PF01928">
    <property type="entry name" value="CYTH"/>
    <property type="match status" value="1"/>
</dbReference>
<accession>A0ABP9PLM1</accession>
<protein>
    <submittedName>
        <fullName evidence="3">CYTH and CHAD domain-containing protein</fullName>
    </submittedName>
</protein>
<comment type="caution">
    <text evidence="3">The sequence shown here is derived from an EMBL/GenBank/DDBJ whole genome shotgun (WGS) entry which is preliminary data.</text>
</comment>
<dbReference type="PANTHER" id="PTHR39339">
    <property type="entry name" value="SLR1444 PROTEIN"/>
    <property type="match status" value="1"/>
</dbReference>
<feature type="domain" description="CYTH" evidence="1">
    <location>
        <begin position="2"/>
        <end position="197"/>
    </location>
</feature>
<organism evidence="3 4">
    <name type="scientific">Nocardioides marinquilinus</name>
    <dbReference type="NCBI Taxonomy" id="1210400"/>
    <lineage>
        <taxon>Bacteria</taxon>
        <taxon>Bacillati</taxon>
        <taxon>Actinomycetota</taxon>
        <taxon>Actinomycetes</taxon>
        <taxon>Propionibacteriales</taxon>
        <taxon>Nocardioidaceae</taxon>
        <taxon>Nocardioides</taxon>
    </lineage>
</organism>
<dbReference type="SMART" id="SM01118">
    <property type="entry name" value="CYTH"/>
    <property type="match status" value="1"/>
</dbReference>
<gene>
    <name evidence="3" type="ORF">GCM10023340_22760</name>
</gene>
<dbReference type="PROSITE" id="PS51708">
    <property type="entry name" value="CHAD"/>
    <property type="match status" value="1"/>
</dbReference>
<dbReference type="InterPro" id="IPR023577">
    <property type="entry name" value="CYTH_domain"/>
</dbReference>
<dbReference type="InterPro" id="IPR007899">
    <property type="entry name" value="CHAD_dom"/>
</dbReference>
<dbReference type="CDD" id="cd07374">
    <property type="entry name" value="CYTH-like_Pase"/>
    <property type="match status" value="1"/>
</dbReference>
<dbReference type="Gene3D" id="2.40.320.10">
    <property type="entry name" value="Hypothetical Protein Pfu-838710-001"/>
    <property type="match status" value="1"/>
</dbReference>
<reference evidence="4" key="1">
    <citation type="journal article" date="2019" name="Int. J. Syst. Evol. Microbiol.">
        <title>The Global Catalogue of Microorganisms (GCM) 10K type strain sequencing project: providing services to taxonomists for standard genome sequencing and annotation.</title>
        <authorList>
            <consortium name="The Broad Institute Genomics Platform"/>
            <consortium name="The Broad Institute Genome Sequencing Center for Infectious Disease"/>
            <person name="Wu L."/>
            <person name="Ma J."/>
        </authorList>
    </citation>
    <scope>NUCLEOTIDE SEQUENCE [LARGE SCALE GENOMIC DNA]</scope>
    <source>
        <strain evidence="4">JCM 18459</strain>
    </source>
</reference>
<evidence type="ECO:0000313" key="3">
    <source>
        <dbReference type="EMBL" id="GAA5148646.1"/>
    </source>
</evidence>
<dbReference type="InterPro" id="IPR033469">
    <property type="entry name" value="CYTH-like_dom_sf"/>
</dbReference>
<dbReference type="RefSeq" id="WP_345458411.1">
    <property type="nucleotide sequence ID" value="NZ_BAABKG010000003.1"/>
</dbReference>
<evidence type="ECO:0000259" key="2">
    <source>
        <dbReference type="PROSITE" id="PS51708"/>
    </source>
</evidence>
<dbReference type="Proteomes" id="UP001500221">
    <property type="component" value="Unassembled WGS sequence"/>
</dbReference>
<dbReference type="EMBL" id="BAABKG010000003">
    <property type="protein sequence ID" value="GAA5148646.1"/>
    <property type="molecule type" value="Genomic_DNA"/>
</dbReference>
<sequence length="504" mass="55493">MHREIERAYDIGPGVPLPDLTAVEGVATVTPPRVVELSATYLDTDDLRLVRSGVTLRRRLGGDDEGWHLKVPVGPVRAAARDEVQRAAGATARAPRPLTRAITPWTLGRPVAPVAVIETRRTLRHLLGADGQVLAEVADDEVVGTPGDGGPVSTWRELEVELVGAGPALLDAADDVLAAAGVHPRTEQRKIGTVLAHRLPTPDDDGPPAADSPAGVVLTRRLVALVGDLRRHDSEVRRGVPDGVHQLRVTCRRLRGALATFRPLLERERTDPLRDELRWLARALGSGRDAEVVGDRLLSLAAAEGAVDAAARRRVRRSTTARLREADARAQDLLDSPRHRRLLRRLDALAAEPPLTDRAAKPASKALRRRVRRDWHRLPGRFDAVGDAEPGTREHDEALHEVRKAAKRLRYACEALEPVWGRDARRLRKTAQQVTRVLGERNDTVLTRRELPRLAREATASGENAFGYGVLFAREEQRGAELDADLDAARHRLARPARRRWLKG</sequence>
<dbReference type="PANTHER" id="PTHR39339:SF1">
    <property type="entry name" value="CHAD DOMAIN-CONTAINING PROTEIN"/>
    <property type="match status" value="1"/>
</dbReference>